<protein>
    <submittedName>
        <fullName evidence="1">Uncharacterized protein</fullName>
    </submittedName>
</protein>
<dbReference type="AlphaFoldDB" id="A0A6A1UX49"/>
<reference evidence="1" key="1">
    <citation type="submission" date="2018-07" db="EMBL/GenBank/DDBJ databases">
        <authorList>
            <person name="Gao Z.-S."/>
            <person name="Jia H.-M."/>
            <person name="Jia H.-J."/>
            <person name="Cai Q.-L."/>
            <person name="Wang Y."/>
            <person name="Zhao H.-B."/>
        </authorList>
    </citation>
    <scope>NUCLEOTIDE SEQUENCE</scope>
    <source>
        <tissue evidence="1">Leaves</tissue>
    </source>
</reference>
<dbReference type="EMBL" id="RXIC02000026">
    <property type="protein sequence ID" value="KAB1203650.1"/>
    <property type="molecule type" value="Genomic_DNA"/>
</dbReference>
<dbReference type="Proteomes" id="UP000516437">
    <property type="component" value="Chromosome 8"/>
</dbReference>
<proteinExistence type="predicted"/>
<keyword evidence="3" id="KW-1185">Reference proteome</keyword>
<dbReference type="EMBL" id="RXIC02000026">
    <property type="protein sequence ID" value="KAB1203653.1"/>
    <property type="molecule type" value="Genomic_DNA"/>
</dbReference>
<evidence type="ECO:0000313" key="3">
    <source>
        <dbReference type="Proteomes" id="UP000516437"/>
    </source>
</evidence>
<reference evidence="1" key="3">
    <citation type="submission" date="2019-09" db="EMBL/GenBank/DDBJ databases">
        <authorList>
            <person name="Gao Z."/>
        </authorList>
    </citation>
    <scope>NUCLEOTIDE SEQUENCE</scope>
    <source>
        <tissue evidence="1">Leaves</tissue>
    </source>
</reference>
<name>A0A6A1UX49_9ROSI</name>
<accession>A0A6A1UX49</accession>
<evidence type="ECO:0000313" key="2">
    <source>
        <dbReference type="EMBL" id="KAB1203653.1"/>
    </source>
</evidence>
<reference evidence="1 3" key="2">
    <citation type="journal article" date="2019" name="Plant Biotechnol. J.">
        <title>The red bayberry genome and genetic basis of sex determination.</title>
        <authorList>
            <person name="Jia H.M."/>
            <person name="Jia H.J."/>
            <person name="Cai Q.L."/>
            <person name="Wang Y."/>
            <person name="Zhao H.B."/>
            <person name="Yang W.F."/>
            <person name="Wang G.Y."/>
            <person name="Li Y.H."/>
            <person name="Zhan D.L."/>
            <person name="Shen Y.T."/>
            <person name="Niu Q.F."/>
            <person name="Chang L."/>
            <person name="Qiu J."/>
            <person name="Zhao L."/>
            <person name="Xie H.B."/>
            <person name="Fu W.Y."/>
            <person name="Jin J."/>
            <person name="Li X.W."/>
            <person name="Jiao Y."/>
            <person name="Zhou C.C."/>
            <person name="Tu T."/>
            <person name="Chai C.Y."/>
            <person name="Gao J.L."/>
            <person name="Fan L.J."/>
            <person name="van de Weg E."/>
            <person name="Wang J.Y."/>
            <person name="Gao Z.S."/>
        </authorList>
    </citation>
    <scope>NUCLEOTIDE SEQUENCE [LARGE SCALE GENOMIC DNA]</scope>
    <source>
        <tissue evidence="1">Leaves</tissue>
    </source>
</reference>
<evidence type="ECO:0000313" key="1">
    <source>
        <dbReference type="EMBL" id="KAB1203650.1"/>
    </source>
</evidence>
<comment type="caution">
    <text evidence="1">The sequence shown here is derived from an EMBL/GenBank/DDBJ whole genome shotgun (WGS) entry which is preliminary data.</text>
</comment>
<gene>
    <name evidence="2" type="ORF">CJ030_MR8G002781</name>
    <name evidence="1" type="ORF">CJ030_MR8G002784</name>
</gene>
<organism evidence="1 3">
    <name type="scientific">Morella rubra</name>
    <name type="common">Chinese bayberry</name>
    <dbReference type="NCBI Taxonomy" id="262757"/>
    <lineage>
        <taxon>Eukaryota</taxon>
        <taxon>Viridiplantae</taxon>
        <taxon>Streptophyta</taxon>
        <taxon>Embryophyta</taxon>
        <taxon>Tracheophyta</taxon>
        <taxon>Spermatophyta</taxon>
        <taxon>Magnoliopsida</taxon>
        <taxon>eudicotyledons</taxon>
        <taxon>Gunneridae</taxon>
        <taxon>Pentapetalae</taxon>
        <taxon>rosids</taxon>
        <taxon>fabids</taxon>
        <taxon>Fagales</taxon>
        <taxon>Myricaceae</taxon>
        <taxon>Morella</taxon>
    </lineage>
</organism>
<sequence>METWLDGANPRLYFSTSSAFTRHSWHHASFAVAQLLYKLQVADAANCDHLQVVFFLAARAADLCHALDHQIRSACLCSPDYKDCRSSSSGERAMGLGVSGGCAGAYGLLPALFSVQVVATNLEAILVHNMQLIALEFCSMVKAVKKVFHFNP</sequence>